<dbReference type="GO" id="GO:0008137">
    <property type="term" value="F:NADH dehydrogenase (ubiquinone) activity"/>
    <property type="evidence" value="ECO:0007669"/>
    <property type="project" value="InterPro"/>
</dbReference>
<dbReference type="GO" id="GO:0016491">
    <property type="term" value="F:oxidoreductase activity"/>
    <property type="evidence" value="ECO:0007669"/>
    <property type="project" value="UniProtKB-KW"/>
</dbReference>
<sequence length="504" mass="55111">MPLGIYLHFDGLSFIMVSLTGLLGTMVVLYSLKDIKDNRRTYYPLLILALLSMILTFLSADLLSFYIFLEIATVTSYFLIIHEKTEIAFRAGMKYIIMTLAGAGMILLSIFLVYHLTGSYKFSMLVKLHSLEDKHLLWTIYLLFLGGCAVKAGIAPLHSWLPEAHPAAPSPVSALLSGISIKMGIYGLLRFFYSGELLLGAKSISSIILGLGVISMLIGVLLALLATDTKRILAFSSISQMGYILLGLGTGTTLGLAGGIYHIINHSLFKGLLFLCIGAVLHSTGERNLVNLGGLGKKMPLIAVTSLVASFSISGIPPFNGFISKGLLLKSISGVPWLNFVFTLTCAGTIAVFLKLYSHIFLGTLPERLSRQVQIKKIPLLMLIPLLILSLVCVLLGVLPGLVLGKLIFPTIGREIHFFSGKEHYINTIITIIAGFLIYLLSARTGLLFGKERLQCLTLNKFYSRLASVFVKTSTGIKMLDHQDLSTYLLWALIFLVVLLVIIC</sequence>
<feature type="transmembrane region" description="Helical" evidence="8">
    <location>
        <begin position="301"/>
        <end position="323"/>
    </location>
</feature>
<keyword evidence="5" id="KW-0560">Oxidoreductase</keyword>
<evidence type="ECO:0000256" key="3">
    <source>
        <dbReference type="ARBA" id="ARBA00022692"/>
    </source>
</evidence>
<evidence type="ECO:0000256" key="5">
    <source>
        <dbReference type="ARBA" id="ARBA00023002"/>
    </source>
</evidence>
<feature type="transmembrane region" description="Helical" evidence="8">
    <location>
        <begin position="42"/>
        <end position="59"/>
    </location>
</feature>
<evidence type="ECO:0000256" key="1">
    <source>
        <dbReference type="ARBA" id="ARBA00004651"/>
    </source>
</evidence>
<dbReference type="GO" id="GO:0042773">
    <property type="term" value="P:ATP synthesis coupled electron transport"/>
    <property type="evidence" value="ECO:0007669"/>
    <property type="project" value="InterPro"/>
</dbReference>
<dbReference type="EMBL" id="MNUO01000058">
    <property type="protein sequence ID" value="OIN97221.1"/>
    <property type="molecule type" value="Genomic_DNA"/>
</dbReference>
<evidence type="ECO:0000256" key="7">
    <source>
        <dbReference type="RuleBase" id="RU000320"/>
    </source>
</evidence>
<evidence type="ECO:0000256" key="6">
    <source>
        <dbReference type="ARBA" id="ARBA00023136"/>
    </source>
</evidence>
<dbReference type="InterPro" id="IPR003918">
    <property type="entry name" value="NADH_UbQ_OxRdtase"/>
</dbReference>
<feature type="transmembrane region" description="Helical" evidence="8">
    <location>
        <begin position="232"/>
        <end position="254"/>
    </location>
</feature>
<keyword evidence="3 7" id="KW-0812">Transmembrane</keyword>
<dbReference type="InterPro" id="IPR001750">
    <property type="entry name" value="ND/Mrp_TM"/>
</dbReference>
<comment type="subcellular location">
    <subcellularLocation>
        <location evidence="1">Cell membrane</location>
        <topology evidence="1">Multi-pass membrane protein</topology>
    </subcellularLocation>
    <subcellularLocation>
        <location evidence="7">Membrane</location>
        <topology evidence="7">Multi-pass membrane protein</topology>
    </subcellularLocation>
</comment>
<keyword evidence="2" id="KW-1003">Cell membrane</keyword>
<feature type="transmembrane region" description="Helical" evidence="8">
    <location>
        <begin position="172"/>
        <end position="192"/>
    </location>
</feature>
<feature type="transmembrane region" description="Helical" evidence="8">
    <location>
        <begin position="65"/>
        <end position="83"/>
    </location>
</feature>
<dbReference type="PANTHER" id="PTHR42682:SF4">
    <property type="entry name" value="NADH-UBIQUINONE_PLASTOQUINONE"/>
    <property type="match status" value="1"/>
</dbReference>
<dbReference type="AlphaFoldDB" id="A0A1J4SG19"/>
<dbReference type="Pfam" id="PF00361">
    <property type="entry name" value="Proton_antipo_M"/>
    <property type="match status" value="1"/>
</dbReference>
<gene>
    <name evidence="10" type="ORF">AUJ66_04000</name>
</gene>
<dbReference type="STRING" id="1817893.AUJ66_04000"/>
<dbReference type="PANTHER" id="PTHR42682">
    <property type="entry name" value="HYDROGENASE-4 COMPONENT F"/>
    <property type="match status" value="1"/>
</dbReference>
<feature type="transmembrane region" description="Helical" evidence="8">
    <location>
        <begin position="378"/>
        <end position="404"/>
    </location>
</feature>
<comment type="caution">
    <text evidence="10">The sequence shown here is derived from an EMBL/GenBank/DDBJ whole genome shotgun (WGS) entry which is preliminary data.</text>
</comment>
<reference evidence="10 11" key="1">
    <citation type="journal article" date="2016" name="Environ. Microbiol.">
        <title>Genomic resolution of a cold subsurface aquifer community provides metabolic insights for novel microbes adapted to high CO concentrations.</title>
        <authorList>
            <person name="Probst A.J."/>
            <person name="Castelle C.J."/>
            <person name="Singh A."/>
            <person name="Brown C.T."/>
            <person name="Anantharaman K."/>
            <person name="Sharon I."/>
            <person name="Hug L.A."/>
            <person name="Burstein D."/>
            <person name="Emerson J.B."/>
            <person name="Thomas B.C."/>
            <person name="Banfield J.F."/>
        </authorList>
    </citation>
    <scope>NUCLEOTIDE SEQUENCE [LARGE SCALE GENOMIC DNA]</scope>
    <source>
        <strain evidence="10">CG1_02_38_46</strain>
    </source>
</reference>
<feature type="transmembrane region" description="Helical" evidence="8">
    <location>
        <begin position="95"/>
        <end position="116"/>
    </location>
</feature>
<feature type="transmembrane region" description="Helical" evidence="8">
    <location>
        <begin position="204"/>
        <end position="225"/>
    </location>
</feature>
<protein>
    <recommendedName>
        <fullName evidence="9">NADH:quinone oxidoreductase/Mrp antiporter transmembrane domain-containing protein</fullName>
    </recommendedName>
</protein>
<dbReference type="PRINTS" id="PR01437">
    <property type="entry name" value="NUOXDRDTASE4"/>
</dbReference>
<feature type="transmembrane region" description="Helical" evidence="8">
    <location>
        <begin position="424"/>
        <end position="441"/>
    </location>
</feature>
<evidence type="ECO:0000256" key="2">
    <source>
        <dbReference type="ARBA" id="ARBA00022475"/>
    </source>
</evidence>
<dbReference type="GO" id="GO:0005886">
    <property type="term" value="C:plasma membrane"/>
    <property type="evidence" value="ECO:0007669"/>
    <property type="project" value="UniProtKB-SubCell"/>
</dbReference>
<keyword evidence="4 8" id="KW-1133">Transmembrane helix</keyword>
<dbReference type="InterPro" id="IPR052175">
    <property type="entry name" value="ComplexI-like_HydComp"/>
</dbReference>
<proteinExistence type="predicted"/>
<keyword evidence="6 8" id="KW-0472">Membrane</keyword>
<evidence type="ECO:0000313" key="10">
    <source>
        <dbReference type="EMBL" id="OIN97221.1"/>
    </source>
</evidence>
<dbReference type="Proteomes" id="UP000182278">
    <property type="component" value="Unassembled WGS sequence"/>
</dbReference>
<feature type="transmembrane region" description="Helical" evidence="8">
    <location>
        <begin position="136"/>
        <end position="160"/>
    </location>
</feature>
<feature type="domain" description="NADH:quinone oxidoreductase/Mrp antiporter transmembrane" evidence="9">
    <location>
        <begin position="59"/>
        <end position="349"/>
    </location>
</feature>
<name>A0A1J4SG19_9BACT</name>
<evidence type="ECO:0000259" key="9">
    <source>
        <dbReference type="Pfam" id="PF00361"/>
    </source>
</evidence>
<accession>A0A1J4SG19</accession>
<feature type="transmembrane region" description="Helical" evidence="8">
    <location>
        <begin position="485"/>
        <end position="503"/>
    </location>
</feature>
<organism evidence="10 11">
    <name type="scientific">Candidatus Desantisbacteria bacterium CG1_02_38_46</name>
    <dbReference type="NCBI Taxonomy" id="1817893"/>
    <lineage>
        <taxon>Bacteria</taxon>
        <taxon>Candidatus Desantisiibacteriota</taxon>
    </lineage>
</organism>
<evidence type="ECO:0000256" key="4">
    <source>
        <dbReference type="ARBA" id="ARBA00022989"/>
    </source>
</evidence>
<evidence type="ECO:0000313" key="11">
    <source>
        <dbReference type="Proteomes" id="UP000182278"/>
    </source>
</evidence>
<evidence type="ECO:0000256" key="8">
    <source>
        <dbReference type="SAM" id="Phobius"/>
    </source>
</evidence>
<feature type="transmembrane region" description="Helical" evidence="8">
    <location>
        <begin position="335"/>
        <end position="357"/>
    </location>
</feature>
<feature type="transmembrane region" description="Helical" evidence="8">
    <location>
        <begin position="12"/>
        <end position="30"/>
    </location>
</feature>